<evidence type="ECO:0000313" key="3">
    <source>
        <dbReference type="Proteomes" id="UP001302329"/>
    </source>
</evidence>
<dbReference type="PANTHER" id="PTHR36510">
    <property type="entry name" value="GLUTAMATE--CYSTEINE LIGASE 2-RELATED"/>
    <property type="match status" value="1"/>
</dbReference>
<accession>A0ABU5SSB3</accession>
<dbReference type="InterPro" id="IPR014746">
    <property type="entry name" value="Gln_synth/guanido_kin_cat_dom"/>
</dbReference>
<dbReference type="InterPro" id="IPR006336">
    <property type="entry name" value="GCS2"/>
</dbReference>
<comment type="caution">
    <text evidence="2">The sequence shown here is derived from an EMBL/GenBank/DDBJ whole genome shotgun (WGS) entry which is preliminary data.</text>
</comment>
<dbReference type="Pfam" id="PF04107">
    <property type="entry name" value="GCS2"/>
    <property type="match status" value="1"/>
</dbReference>
<dbReference type="GO" id="GO:0004357">
    <property type="term" value="F:glutamate-cysteine ligase activity"/>
    <property type="evidence" value="ECO:0007669"/>
    <property type="project" value="UniProtKB-EC"/>
</dbReference>
<proteinExistence type="predicted"/>
<dbReference type="RefSeq" id="WP_323355547.1">
    <property type="nucleotide sequence ID" value="NZ_JAYGHY010000004.1"/>
</dbReference>
<organism evidence="2 3">
    <name type="scientific">Cyanobium gracile UHCC 0281</name>
    <dbReference type="NCBI Taxonomy" id="3110309"/>
    <lineage>
        <taxon>Bacteria</taxon>
        <taxon>Bacillati</taxon>
        <taxon>Cyanobacteriota</taxon>
        <taxon>Cyanophyceae</taxon>
        <taxon>Synechococcales</taxon>
        <taxon>Prochlorococcaceae</taxon>
        <taxon>Cyanobium</taxon>
    </lineage>
</organism>
<dbReference type="EMBL" id="JAYGHY010000004">
    <property type="protein sequence ID" value="MEA5441412.1"/>
    <property type="molecule type" value="Genomic_DNA"/>
</dbReference>
<sequence>MSAPLLLKGFEVEMYTGRADGSVVGCSAEAAADLAGFMTEPDQRNLEYVTPPEASYTAQLELLLEPRRRLRRWLQPRQLTLLPGSTLSLGDSHRFERSDPENPYHAYIEATYGTRVVTASVHINLGLTDMNALFAGLRLLRCEASLLLALSASSPFLDGVATGAHSQRWLQFPITPPQVPLFRDHDHYILWMEQQLAAGAMRNVRHLWTSVRPNGDDRPHGLNRLEIRICDLIDDPLLLLAVTAFAELRLQQLLRDPQGQDPLAASRLAAGELEALADANDRAAARSSLQAQLVQWRSGQTLEARAWIAAELEAMAPLAAELGLERWLAPLHELLATGNQAMRWLARQGRGESIGAIIGSEAVALASREKALDAWLETEAAQVPGGS</sequence>
<name>A0ABU5SSB3_9CYAN</name>
<dbReference type="NCBIfam" id="TIGR02048">
    <property type="entry name" value="gshA_cyano"/>
    <property type="match status" value="1"/>
</dbReference>
<keyword evidence="2" id="KW-0436">Ligase</keyword>
<keyword evidence="3" id="KW-1185">Reference proteome</keyword>
<dbReference type="Gene3D" id="3.30.590.20">
    <property type="match status" value="1"/>
</dbReference>
<dbReference type="EC" id="6.3.2.2" evidence="2"/>
<dbReference type="InterPro" id="IPR050141">
    <property type="entry name" value="GCL_type2/YbdK_subfam"/>
</dbReference>
<reference evidence="2 3" key="1">
    <citation type="submission" date="2023-12" db="EMBL/GenBank/DDBJ databases">
        <title>Baltic Sea Cyanobacteria.</title>
        <authorList>
            <person name="Delbaje E."/>
            <person name="Fewer D.P."/>
            <person name="Shishido T.K."/>
        </authorList>
    </citation>
    <scope>NUCLEOTIDE SEQUENCE [LARGE SCALE GENOMIC DNA]</scope>
    <source>
        <strain evidence="2 3">UHCC 0281</strain>
    </source>
</reference>
<dbReference type="InterPro" id="IPR011792">
    <property type="entry name" value="GshA_cyano"/>
</dbReference>
<dbReference type="PANTHER" id="PTHR36510:SF1">
    <property type="entry name" value="GLUTAMATE--CYSTEINE LIGASE 2-RELATED"/>
    <property type="match status" value="1"/>
</dbReference>
<dbReference type="Proteomes" id="UP001302329">
    <property type="component" value="Unassembled WGS sequence"/>
</dbReference>
<evidence type="ECO:0000313" key="2">
    <source>
        <dbReference type="EMBL" id="MEA5441412.1"/>
    </source>
</evidence>
<evidence type="ECO:0000256" key="1">
    <source>
        <dbReference type="ARBA" id="ARBA00048819"/>
    </source>
</evidence>
<gene>
    <name evidence="2" type="primary">gshA</name>
    <name evidence="2" type="ORF">VB739_02485</name>
</gene>
<protein>
    <submittedName>
        <fullName evidence="2">Glutamate--cysteine ligase</fullName>
        <ecNumber evidence="2">6.3.2.2</ecNumber>
    </submittedName>
</protein>
<dbReference type="SUPFAM" id="SSF55931">
    <property type="entry name" value="Glutamine synthetase/guanido kinase"/>
    <property type="match status" value="1"/>
</dbReference>
<comment type="catalytic activity">
    <reaction evidence="1">
        <text>L-cysteine + L-glutamate + ATP = gamma-L-glutamyl-L-cysteine + ADP + phosphate + H(+)</text>
        <dbReference type="Rhea" id="RHEA:13285"/>
        <dbReference type="ChEBI" id="CHEBI:15378"/>
        <dbReference type="ChEBI" id="CHEBI:29985"/>
        <dbReference type="ChEBI" id="CHEBI:30616"/>
        <dbReference type="ChEBI" id="CHEBI:35235"/>
        <dbReference type="ChEBI" id="CHEBI:43474"/>
        <dbReference type="ChEBI" id="CHEBI:58173"/>
        <dbReference type="ChEBI" id="CHEBI:456216"/>
        <dbReference type="EC" id="6.3.2.2"/>
    </reaction>
</comment>